<gene>
    <name evidence="1" type="ORF">AMORRO_LOCUS8110</name>
</gene>
<protein>
    <submittedName>
        <fullName evidence="1">14676_t:CDS:1</fullName>
    </submittedName>
</protein>
<dbReference type="Proteomes" id="UP000789342">
    <property type="component" value="Unassembled WGS sequence"/>
</dbReference>
<evidence type="ECO:0000313" key="2">
    <source>
        <dbReference type="Proteomes" id="UP000789342"/>
    </source>
</evidence>
<name>A0A9N9CQR7_9GLOM</name>
<comment type="caution">
    <text evidence="1">The sequence shown here is derived from an EMBL/GenBank/DDBJ whole genome shotgun (WGS) entry which is preliminary data.</text>
</comment>
<evidence type="ECO:0000313" key="1">
    <source>
        <dbReference type="EMBL" id="CAG8608513.1"/>
    </source>
</evidence>
<proteinExistence type="predicted"/>
<sequence length="131" mass="15193">MESDLKKKKKDRLIPNEGPFCQNLLYHCYLQKIDVTPPFSYGPGTCDCDVVHCRIPSYPQGICINNRPFIRAFPFQLLKYFIQSNSCALLSSERSTKEFHFPVRSWRILSLNSYRENNCSGIIMFDTSEIA</sequence>
<keyword evidence="2" id="KW-1185">Reference proteome</keyword>
<accession>A0A9N9CQR7</accession>
<reference evidence="1" key="1">
    <citation type="submission" date="2021-06" db="EMBL/GenBank/DDBJ databases">
        <authorList>
            <person name="Kallberg Y."/>
            <person name="Tangrot J."/>
            <person name="Rosling A."/>
        </authorList>
    </citation>
    <scope>NUCLEOTIDE SEQUENCE</scope>
    <source>
        <strain evidence="1">CL551</strain>
    </source>
</reference>
<dbReference type="AlphaFoldDB" id="A0A9N9CQR7"/>
<dbReference type="EMBL" id="CAJVPV010006670">
    <property type="protein sequence ID" value="CAG8608513.1"/>
    <property type="molecule type" value="Genomic_DNA"/>
</dbReference>
<organism evidence="1 2">
    <name type="scientific">Acaulospora morrowiae</name>
    <dbReference type="NCBI Taxonomy" id="94023"/>
    <lineage>
        <taxon>Eukaryota</taxon>
        <taxon>Fungi</taxon>
        <taxon>Fungi incertae sedis</taxon>
        <taxon>Mucoromycota</taxon>
        <taxon>Glomeromycotina</taxon>
        <taxon>Glomeromycetes</taxon>
        <taxon>Diversisporales</taxon>
        <taxon>Acaulosporaceae</taxon>
        <taxon>Acaulospora</taxon>
    </lineage>
</organism>